<dbReference type="InterPro" id="IPR000192">
    <property type="entry name" value="Aminotrans_V_dom"/>
</dbReference>
<dbReference type="PANTHER" id="PTHR43586:SF8">
    <property type="entry name" value="CYSTEINE DESULFURASE 1, CHLOROPLASTIC"/>
    <property type="match status" value="1"/>
</dbReference>
<comment type="catalytic activity">
    <reaction evidence="6">
        <text>(sulfur carrier)-H + L-cysteine = (sulfur carrier)-SH + L-alanine</text>
        <dbReference type="Rhea" id="RHEA:43892"/>
        <dbReference type="Rhea" id="RHEA-COMP:14737"/>
        <dbReference type="Rhea" id="RHEA-COMP:14739"/>
        <dbReference type="ChEBI" id="CHEBI:29917"/>
        <dbReference type="ChEBI" id="CHEBI:35235"/>
        <dbReference type="ChEBI" id="CHEBI:57972"/>
        <dbReference type="ChEBI" id="CHEBI:64428"/>
        <dbReference type="EC" id="2.8.1.7"/>
    </reaction>
</comment>
<dbReference type="AlphaFoldDB" id="A0A517YM58"/>
<dbReference type="GO" id="GO:0006534">
    <property type="term" value="P:cysteine metabolic process"/>
    <property type="evidence" value="ECO:0007669"/>
    <property type="project" value="InterPro"/>
</dbReference>
<dbReference type="PANTHER" id="PTHR43586">
    <property type="entry name" value="CYSTEINE DESULFURASE"/>
    <property type="match status" value="1"/>
</dbReference>
<protein>
    <recommendedName>
        <fullName evidence="3">cysteine desulfurase</fullName>
        <ecNumber evidence="3">2.8.1.7</ecNumber>
    </recommendedName>
</protein>
<dbReference type="InterPro" id="IPR015422">
    <property type="entry name" value="PyrdxlP-dep_Trfase_small"/>
</dbReference>
<dbReference type="EC" id="2.8.1.7" evidence="3"/>
<dbReference type="Gene3D" id="3.40.640.10">
    <property type="entry name" value="Type I PLP-dependent aspartate aminotransferase-like (Major domain)"/>
    <property type="match status" value="1"/>
</dbReference>
<dbReference type="InterPro" id="IPR015421">
    <property type="entry name" value="PyrdxlP-dep_Trfase_major"/>
</dbReference>
<reference evidence="9 10" key="1">
    <citation type="submission" date="2019-02" db="EMBL/GenBank/DDBJ databases">
        <title>Deep-cultivation of Planctomycetes and their phenomic and genomic characterization uncovers novel biology.</title>
        <authorList>
            <person name="Wiegand S."/>
            <person name="Jogler M."/>
            <person name="Boedeker C."/>
            <person name="Pinto D."/>
            <person name="Vollmers J."/>
            <person name="Rivas-Marin E."/>
            <person name="Kohn T."/>
            <person name="Peeters S.H."/>
            <person name="Heuer A."/>
            <person name="Rast P."/>
            <person name="Oberbeckmann S."/>
            <person name="Bunk B."/>
            <person name="Jeske O."/>
            <person name="Meyerdierks A."/>
            <person name="Storesund J.E."/>
            <person name="Kallscheuer N."/>
            <person name="Luecker S."/>
            <person name="Lage O.M."/>
            <person name="Pohl T."/>
            <person name="Merkel B.J."/>
            <person name="Hornburger P."/>
            <person name="Mueller R.-W."/>
            <person name="Bruemmer F."/>
            <person name="Labrenz M."/>
            <person name="Spormann A.M."/>
            <person name="Op den Camp H."/>
            <person name="Overmann J."/>
            <person name="Amann R."/>
            <person name="Jetten M.S.M."/>
            <person name="Mascher T."/>
            <person name="Medema M.H."/>
            <person name="Devos D.P."/>
            <person name="Kaster A.-K."/>
            <person name="Ovreas L."/>
            <person name="Rohde M."/>
            <person name="Galperin M.Y."/>
            <person name="Jogler C."/>
        </authorList>
    </citation>
    <scope>NUCLEOTIDE SEQUENCE [LARGE SCALE GENOMIC DNA]</scope>
    <source>
        <strain evidence="9 10">ETA_A8</strain>
    </source>
</reference>
<evidence type="ECO:0000259" key="8">
    <source>
        <dbReference type="Pfam" id="PF00266"/>
    </source>
</evidence>
<dbReference type="SUPFAM" id="SSF53383">
    <property type="entry name" value="PLP-dependent transferases"/>
    <property type="match status" value="1"/>
</dbReference>
<dbReference type="InterPro" id="IPR010970">
    <property type="entry name" value="Cys_dSase_SufS"/>
</dbReference>
<evidence type="ECO:0000256" key="5">
    <source>
        <dbReference type="ARBA" id="ARBA00022898"/>
    </source>
</evidence>
<accession>A0A517YM58</accession>
<dbReference type="InterPro" id="IPR015424">
    <property type="entry name" value="PyrdxlP-dep_Trfase"/>
</dbReference>
<gene>
    <name evidence="9" type="primary">sufS</name>
    <name evidence="9" type="ORF">ETAA8_64570</name>
</gene>
<evidence type="ECO:0000256" key="2">
    <source>
        <dbReference type="ARBA" id="ARBA00010447"/>
    </source>
</evidence>
<proteinExistence type="inferred from homology"/>
<comment type="similarity">
    <text evidence="2">Belongs to the class-V pyridoxal-phosphate-dependent aminotransferase family. Csd subfamily.</text>
</comment>
<evidence type="ECO:0000256" key="4">
    <source>
        <dbReference type="ARBA" id="ARBA00022679"/>
    </source>
</evidence>
<comment type="cofactor">
    <cofactor evidence="1">
        <name>pyridoxal 5'-phosphate</name>
        <dbReference type="ChEBI" id="CHEBI:597326"/>
    </cofactor>
</comment>
<keyword evidence="4 9" id="KW-0808">Transferase</keyword>
<feature type="compositionally biased region" description="Low complexity" evidence="7">
    <location>
        <begin position="23"/>
        <end position="32"/>
    </location>
</feature>
<name>A0A517YM58_9BACT</name>
<dbReference type="CDD" id="cd06453">
    <property type="entry name" value="SufS_like"/>
    <property type="match status" value="1"/>
</dbReference>
<organism evidence="9 10">
    <name type="scientific">Anatilimnocola aggregata</name>
    <dbReference type="NCBI Taxonomy" id="2528021"/>
    <lineage>
        <taxon>Bacteria</taxon>
        <taxon>Pseudomonadati</taxon>
        <taxon>Planctomycetota</taxon>
        <taxon>Planctomycetia</taxon>
        <taxon>Pirellulales</taxon>
        <taxon>Pirellulaceae</taxon>
        <taxon>Anatilimnocola</taxon>
    </lineage>
</organism>
<dbReference type="NCBIfam" id="TIGR01979">
    <property type="entry name" value="sufS"/>
    <property type="match status" value="1"/>
</dbReference>
<sequence length="586" mass="62776">MDEITPDMISRIASRLYNEPPNAKALPAAETPLPEPSSVAPTGMPSPPVSVPHNSFPVHSGGMPGPSALPVGSPPAVPPNPGMGNLPTSPSFPGVPFSPPGFGGVPSFGGTPTFIHAPAFPAHGSAAEVPGAQGTSGGLSAFVQSIRASHFPGRNNGLGATAVELRERQALNKQYSAQGSRPMDVNAVRGDFPILRQRVHGKPLAWLDNAATTQKPQSVIDAISHFYENDNSNIHRAAHTLAARATDAYESARQKVQAFIGASSVKEIVFVRGTTEGINLIAKTYGAKFLQPGDEIVLSNLEHHANIVPWQMVAKEKGAHIRVIPVNDRGEIMMEEYQKILGPRTKIVGLTQASNSLGTILPVHEMTQIAKRYGARVLIDGAQSVAHIPVNVQELGADFFVFSGHKIFGPTGIGAVYIKEELHDFVPPWQGGGNMIRNVTFEETSYSEAPAKFEAGTPNIADAVGLGAALDYVNRLGLPNIAAYEHHLLEYGTEQLLRINGLRLIGTAREKVGVLSFVLPSKRTEEIGRHLDQEGIAVRSGHHCSQPSLRRMGVETTVRPSLSIYNTCSEIDRLADAIRRIQRLPS</sequence>
<dbReference type="GO" id="GO:0031071">
    <property type="term" value="F:cysteine desulfurase activity"/>
    <property type="evidence" value="ECO:0007669"/>
    <property type="project" value="UniProtKB-EC"/>
</dbReference>
<keyword evidence="10" id="KW-1185">Reference proteome</keyword>
<feature type="region of interest" description="Disordered" evidence="7">
    <location>
        <begin position="15"/>
        <end position="69"/>
    </location>
</feature>
<evidence type="ECO:0000256" key="1">
    <source>
        <dbReference type="ARBA" id="ARBA00001933"/>
    </source>
</evidence>
<feature type="domain" description="Aminotransferase class V" evidence="8">
    <location>
        <begin position="206"/>
        <end position="574"/>
    </location>
</feature>
<evidence type="ECO:0000256" key="6">
    <source>
        <dbReference type="ARBA" id="ARBA00050776"/>
    </source>
</evidence>
<dbReference type="GO" id="GO:0030170">
    <property type="term" value="F:pyridoxal phosphate binding"/>
    <property type="evidence" value="ECO:0007669"/>
    <property type="project" value="InterPro"/>
</dbReference>
<dbReference type="Gene3D" id="3.90.1150.10">
    <property type="entry name" value="Aspartate Aminotransferase, domain 1"/>
    <property type="match status" value="1"/>
</dbReference>
<keyword evidence="5" id="KW-0663">Pyridoxal phosphate</keyword>
<dbReference type="Pfam" id="PF00266">
    <property type="entry name" value="Aminotran_5"/>
    <property type="match status" value="1"/>
</dbReference>
<evidence type="ECO:0000313" key="10">
    <source>
        <dbReference type="Proteomes" id="UP000315017"/>
    </source>
</evidence>
<dbReference type="KEGG" id="aagg:ETAA8_64570"/>
<evidence type="ECO:0000313" key="9">
    <source>
        <dbReference type="EMBL" id="QDU31304.1"/>
    </source>
</evidence>
<dbReference type="Proteomes" id="UP000315017">
    <property type="component" value="Chromosome"/>
</dbReference>
<evidence type="ECO:0000256" key="7">
    <source>
        <dbReference type="SAM" id="MobiDB-lite"/>
    </source>
</evidence>
<dbReference type="EMBL" id="CP036274">
    <property type="protein sequence ID" value="QDU31304.1"/>
    <property type="molecule type" value="Genomic_DNA"/>
</dbReference>
<dbReference type="RefSeq" id="WP_202921372.1">
    <property type="nucleotide sequence ID" value="NZ_CP036274.1"/>
</dbReference>
<evidence type="ECO:0000256" key="3">
    <source>
        <dbReference type="ARBA" id="ARBA00012239"/>
    </source>
</evidence>